<reference evidence="1" key="1">
    <citation type="submission" date="2022-07" db="EMBL/GenBank/DDBJ databases">
        <title>Phylogenomic reconstructions and comparative analyses of Kickxellomycotina fungi.</title>
        <authorList>
            <person name="Reynolds N.K."/>
            <person name="Stajich J.E."/>
            <person name="Barry K."/>
            <person name="Grigoriev I.V."/>
            <person name="Crous P."/>
            <person name="Smith M.E."/>
        </authorList>
    </citation>
    <scope>NUCLEOTIDE SEQUENCE</scope>
    <source>
        <strain evidence="1">NRRL 5244</strain>
    </source>
</reference>
<gene>
    <name evidence="1" type="ORF">FBU59_002041</name>
</gene>
<dbReference type="EMBL" id="JANBPW010001059">
    <property type="protein sequence ID" value="KAJ1946385.1"/>
    <property type="molecule type" value="Genomic_DNA"/>
</dbReference>
<name>A0ACC1JCK4_9FUNG</name>
<sequence>MEKHSSPLTSSVVTMDGTDLEQTDIVRIIQEREAYKKETEKLWKIIEKQRYIIKSLQGQISRKNSSSAGNTPSLTDSIASPDPADSHVRLTLPTDSDEAVKKTPHANALGLESLSMSSPAGPASQPAEIRVSGASLASVGDAHDAVETELDPDTSKFRPWAKSTRLSEIYADYYTRHNSIGAGLRSNGADWAATGLEPPTPLRKVPDMPSFADAPNGLLSATAPQNIHTGAGKHLDWVNLASNEYGSDNSRISSFAAMSSRGGSMSLDDVRRRSDYNSAPSLVALEESPETPNSAPPEVPYDYAHRADRLDRLTRENTKPASKLVQNHSLSAINNTSANANANASASTVDSVYSEDRFSIENNVGTPQATHIAPEEDAGEGSDQAQMDHLVLRPISTIESVDMAESPIDARPLKSEQRDLAANDWKAAEISGYEYDGALADSQPPARNHIGSPSFGATANGTAANIGAAIQPASKPGKTSNPRDLINEAESALGLSRELRPYAQAVANSDAARSLDVPQPGMGSRAMSPPAGGDQPTWVQNNLHAVIPNGHSPVSVPLKSVPASAPAPASVRPPMPMMEHHDVPERPPLRSLQNIDLEIKDSKVKIDERGKEVNVYLIHVKYRFDSPGL</sequence>
<dbReference type="Proteomes" id="UP001150603">
    <property type="component" value="Unassembled WGS sequence"/>
</dbReference>
<proteinExistence type="predicted"/>
<evidence type="ECO:0000313" key="2">
    <source>
        <dbReference type="Proteomes" id="UP001150603"/>
    </source>
</evidence>
<protein>
    <submittedName>
        <fullName evidence="1">Uncharacterized protein</fullName>
    </submittedName>
</protein>
<accession>A0ACC1JCK4</accession>
<keyword evidence="2" id="KW-1185">Reference proteome</keyword>
<comment type="caution">
    <text evidence="1">The sequence shown here is derived from an EMBL/GenBank/DDBJ whole genome shotgun (WGS) entry which is preliminary data.</text>
</comment>
<evidence type="ECO:0000313" key="1">
    <source>
        <dbReference type="EMBL" id="KAJ1946385.1"/>
    </source>
</evidence>
<organism evidence="1 2">
    <name type="scientific">Linderina macrospora</name>
    <dbReference type="NCBI Taxonomy" id="4868"/>
    <lineage>
        <taxon>Eukaryota</taxon>
        <taxon>Fungi</taxon>
        <taxon>Fungi incertae sedis</taxon>
        <taxon>Zoopagomycota</taxon>
        <taxon>Kickxellomycotina</taxon>
        <taxon>Kickxellomycetes</taxon>
        <taxon>Kickxellales</taxon>
        <taxon>Kickxellaceae</taxon>
        <taxon>Linderina</taxon>
    </lineage>
</organism>
<feature type="non-terminal residue" evidence="1">
    <location>
        <position position="629"/>
    </location>
</feature>